<dbReference type="Gramene" id="ERN00131">
    <property type="protein sequence ID" value="ERN00131"/>
    <property type="gene ID" value="AMTR_s00112p00148080"/>
</dbReference>
<feature type="compositionally biased region" description="Basic and acidic residues" evidence="1">
    <location>
        <begin position="15"/>
        <end position="24"/>
    </location>
</feature>
<evidence type="ECO:0000256" key="1">
    <source>
        <dbReference type="SAM" id="MobiDB-lite"/>
    </source>
</evidence>
<dbReference type="Proteomes" id="UP000017836">
    <property type="component" value="Unassembled WGS sequence"/>
</dbReference>
<reference evidence="3" key="1">
    <citation type="journal article" date="2013" name="Science">
        <title>The Amborella genome and the evolution of flowering plants.</title>
        <authorList>
            <consortium name="Amborella Genome Project"/>
        </authorList>
    </citation>
    <scope>NUCLEOTIDE SEQUENCE [LARGE SCALE GENOMIC DNA]</scope>
</reference>
<dbReference type="AlphaFoldDB" id="W1NXX8"/>
<dbReference type="EMBL" id="KI394952">
    <property type="protein sequence ID" value="ERN00131.1"/>
    <property type="molecule type" value="Genomic_DNA"/>
</dbReference>
<dbReference type="HOGENOM" id="CLU_1724779_0_0_1"/>
<evidence type="ECO:0000313" key="2">
    <source>
        <dbReference type="EMBL" id="ERN00131.1"/>
    </source>
</evidence>
<name>W1NXX8_AMBTC</name>
<accession>W1NXX8</accession>
<feature type="region of interest" description="Disordered" evidence="1">
    <location>
        <begin position="1"/>
        <end position="24"/>
    </location>
</feature>
<keyword evidence="3" id="KW-1185">Reference proteome</keyword>
<evidence type="ECO:0000313" key="3">
    <source>
        <dbReference type="Proteomes" id="UP000017836"/>
    </source>
</evidence>
<protein>
    <submittedName>
        <fullName evidence="2">Uncharacterized protein</fullName>
    </submittedName>
</protein>
<organism evidence="2 3">
    <name type="scientific">Amborella trichopoda</name>
    <dbReference type="NCBI Taxonomy" id="13333"/>
    <lineage>
        <taxon>Eukaryota</taxon>
        <taxon>Viridiplantae</taxon>
        <taxon>Streptophyta</taxon>
        <taxon>Embryophyta</taxon>
        <taxon>Tracheophyta</taxon>
        <taxon>Spermatophyta</taxon>
        <taxon>Magnoliopsida</taxon>
        <taxon>Amborellales</taxon>
        <taxon>Amborellaceae</taxon>
        <taxon>Amborella</taxon>
    </lineage>
</organism>
<gene>
    <name evidence="2" type="ORF">AMTR_s00112p00148080</name>
</gene>
<sequence length="152" mass="16687">MGYIGGGYGDEPDEAIDHKGDPADKSRTGGWLAAGLILGDTHAPYPCVREIERGGLFKLVQLYKSVDGTVVENMRHGNIDEFGDIFGGGFAYLHFQVCNHCHQLYGNSQSPRALQRLLGRCKTRTLSDGCPLRIYCRSGNNKIFIIIIIISA</sequence>
<proteinExistence type="predicted"/>